<reference evidence="3" key="2">
    <citation type="submission" date="2019-11" db="UniProtKB">
        <authorList>
            <consortium name="WormBaseParasite"/>
        </authorList>
    </citation>
    <scope>IDENTIFICATION</scope>
</reference>
<protein>
    <submittedName>
        <fullName evidence="3">Dynactin subunit 3</fullName>
    </submittedName>
</protein>
<dbReference type="Pfam" id="PF07426">
    <property type="entry name" value="Dynactin_p22"/>
    <property type="match status" value="1"/>
</dbReference>
<dbReference type="STRING" id="53468.A0A0R3U9Q7"/>
<dbReference type="GO" id="GO:0061640">
    <property type="term" value="P:cytoskeleton-dependent cytokinesis"/>
    <property type="evidence" value="ECO:0007669"/>
    <property type="project" value="InterPro"/>
</dbReference>
<keyword evidence="2" id="KW-1185">Reference proteome</keyword>
<dbReference type="GO" id="GO:0005869">
    <property type="term" value="C:dynactin complex"/>
    <property type="evidence" value="ECO:0007669"/>
    <property type="project" value="InterPro"/>
</dbReference>
<dbReference type="PANTHER" id="PTHR28360">
    <property type="entry name" value="DYNACTIN SUBUNIT 3"/>
    <property type="match status" value="1"/>
</dbReference>
<sequence>MNLELLESRISLLEGLVLGVSRVPPKKSPDHSISDLISEVQKQVSVAERRPKIKETLEGASELRKYMDPNFLDDQALANAAKIKVILSHEAEILRTAKALEDLQSLKNVLNHPAYSDLSGLKAKFSALQQKHAEQEKQTADFIEQSNQVLETYANTVRDMSKLLVAWHKKVAAK</sequence>
<dbReference type="WBParaSite" id="MCU_011410-RA">
    <property type="protein sequence ID" value="MCU_011410-RA"/>
    <property type="gene ID" value="MCU_011410"/>
</dbReference>
<dbReference type="OrthoDB" id="16729at2759"/>
<dbReference type="Proteomes" id="UP000267029">
    <property type="component" value="Unassembled WGS sequence"/>
</dbReference>
<proteinExistence type="predicted"/>
<evidence type="ECO:0000313" key="1">
    <source>
        <dbReference type="EMBL" id="VDD77653.1"/>
    </source>
</evidence>
<dbReference type="EMBL" id="UXSR01000909">
    <property type="protein sequence ID" value="VDD77653.1"/>
    <property type="molecule type" value="Genomic_DNA"/>
</dbReference>
<gene>
    <name evidence="1" type="ORF">MCOS_LOCUS3656</name>
</gene>
<dbReference type="PANTHER" id="PTHR28360:SF1">
    <property type="entry name" value="DYNACTIN SUBUNIT 3"/>
    <property type="match status" value="1"/>
</dbReference>
<dbReference type="InterPro" id="IPR009991">
    <property type="entry name" value="DCTN3"/>
</dbReference>
<accession>A0A0R3U9Q7</accession>
<name>A0A0R3U9Q7_MESCO</name>
<organism evidence="3">
    <name type="scientific">Mesocestoides corti</name>
    <name type="common">Flatworm</name>
    <dbReference type="NCBI Taxonomy" id="53468"/>
    <lineage>
        <taxon>Eukaryota</taxon>
        <taxon>Metazoa</taxon>
        <taxon>Spiralia</taxon>
        <taxon>Lophotrochozoa</taxon>
        <taxon>Platyhelminthes</taxon>
        <taxon>Cestoda</taxon>
        <taxon>Eucestoda</taxon>
        <taxon>Cyclophyllidea</taxon>
        <taxon>Mesocestoididae</taxon>
        <taxon>Mesocestoides</taxon>
    </lineage>
</organism>
<reference evidence="1 2" key="1">
    <citation type="submission" date="2018-10" db="EMBL/GenBank/DDBJ databases">
        <authorList>
            <consortium name="Pathogen Informatics"/>
        </authorList>
    </citation>
    <scope>NUCLEOTIDE SEQUENCE [LARGE SCALE GENOMIC DNA]</scope>
</reference>
<evidence type="ECO:0000313" key="3">
    <source>
        <dbReference type="WBParaSite" id="MCU_011410-RA"/>
    </source>
</evidence>
<dbReference type="AlphaFoldDB" id="A0A0R3U9Q7"/>
<evidence type="ECO:0000313" key="2">
    <source>
        <dbReference type="Proteomes" id="UP000267029"/>
    </source>
</evidence>